<dbReference type="GeneID" id="92036717"/>
<organism evidence="1 2">
    <name type="scientific">Phyllosticta citribraziliensis</name>
    <dbReference type="NCBI Taxonomy" id="989973"/>
    <lineage>
        <taxon>Eukaryota</taxon>
        <taxon>Fungi</taxon>
        <taxon>Dikarya</taxon>
        <taxon>Ascomycota</taxon>
        <taxon>Pezizomycotina</taxon>
        <taxon>Dothideomycetes</taxon>
        <taxon>Dothideomycetes incertae sedis</taxon>
        <taxon>Botryosphaeriales</taxon>
        <taxon>Phyllostictaceae</taxon>
        <taxon>Phyllosticta</taxon>
    </lineage>
</organism>
<comment type="caution">
    <text evidence="1">The sequence shown here is derived from an EMBL/GenBank/DDBJ whole genome shotgun (WGS) entry which is preliminary data.</text>
</comment>
<protein>
    <submittedName>
        <fullName evidence="1">Uncharacterized protein</fullName>
    </submittedName>
</protein>
<accession>A0ABR1LA49</accession>
<dbReference type="RefSeq" id="XP_066651777.1">
    <property type="nucleotide sequence ID" value="XM_066803811.1"/>
</dbReference>
<gene>
    <name evidence="1" type="ORF">J3D65DRAFT_685417</name>
</gene>
<dbReference type="EMBL" id="JBBPEH010000011">
    <property type="protein sequence ID" value="KAK7532109.1"/>
    <property type="molecule type" value="Genomic_DNA"/>
</dbReference>
<reference evidence="1 2" key="1">
    <citation type="submission" date="2024-04" db="EMBL/GenBank/DDBJ databases">
        <title>Phyllosticta paracitricarpa is synonymous to the EU quarantine fungus P. citricarpa based on phylogenomic analyses.</title>
        <authorList>
            <consortium name="Lawrence Berkeley National Laboratory"/>
            <person name="Van ingen-buijs V.A."/>
            <person name="Van westerhoven A.C."/>
            <person name="Haridas S."/>
            <person name="Skiadas P."/>
            <person name="Martin F."/>
            <person name="Groenewald J.Z."/>
            <person name="Crous P.W."/>
            <person name="Seidl M.F."/>
        </authorList>
    </citation>
    <scope>NUCLEOTIDE SEQUENCE [LARGE SCALE GENOMIC DNA]</scope>
    <source>
        <strain evidence="1 2">CPC 17464</strain>
    </source>
</reference>
<dbReference type="Proteomes" id="UP001360953">
    <property type="component" value="Unassembled WGS sequence"/>
</dbReference>
<sequence length="351" mass="41168">IVVTCRQLRAEVQDHIFRNFLVELDFGCEPVRRRGPTCPLDFRLSRRLEVSLPIYREQKYEFLGAVRKPSVEPYSMKHDWLSPEEATLRRSEFFSLGAAGSGRAQKRDIQHGQPKDLWSRVVSPSQDSSDAIKVRGYDLQEHNARYIWTASGYIRHPSVPLYKDPRHQPSFAMFKRMATDGHYLQYLKVNFEAMECGQHCLGRSWFRCEDFQITRSDYGTSPYLRLLSRLGRTVPKVRIDLWVGRLDDYQKSRRFDQTLMKNWLRRRIEDSDEARALQDFPGCDRMSYDECFPRLSDAAAEQEEPLLEASALVLPLCFEDMGLTIEEFHDPRLRLVDDSNILCPFERLSRE</sequence>
<proteinExistence type="predicted"/>
<evidence type="ECO:0000313" key="2">
    <source>
        <dbReference type="Proteomes" id="UP001360953"/>
    </source>
</evidence>
<evidence type="ECO:0000313" key="1">
    <source>
        <dbReference type="EMBL" id="KAK7532109.1"/>
    </source>
</evidence>
<keyword evidence="2" id="KW-1185">Reference proteome</keyword>
<name>A0ABR1LA49_9PEZI</name>
<feature type="non-terminal residue" evidence="1">
    <location>
        <position position="1"/>
    </location>
</feature>